<dbReference type="GO" id="GO:0046872">
    <property type="term" value="F:metal ion binding"/>
    <property type="evidence" value="ECO:0007669"/>
    <property type="project" value="InterPro"/>
</dbReference>
<gene>
    <name evidence="2" type="ORF">J121_1591</name>
</gene>
<proteinExistence type="predicted"/>
<comment type="caution">
    <text evidence="2">The sequence shown here is derived from an EMBL/GenBank/DDBJ whole genome shotgun (WGS) entry which is preliminary data.</text>
</comment>
<name>A0A0L1KAR6_9SPHN</name>
<protein>
    <submittedName>
        <fullName evidence="2">Mercuric transport protein periplasmic component</fullName>
    </submittedName>
</protein>
<feature type="domain" description="HMA" evidence="1">
    <location>
        <begin position="37"/>
        <end position="103"/>
    </location>
</feature>
<dbReference type="InterPro" id="IPR036163">
    <property type="entry name" value="HMA_dom_sf"/>
</dbReference>
<dbReference type="AlphaFoldDB" id="A0A0L1KAR6"/>
<dbReference type="SUPFAM" id="SSF55008">
    <property type="entry name" value="HMA, heavy metal-associated domain"/>
    <property type="match status" value="1"/>
</dbReference>
<dbReference type="CDD" id="cd00371">
    <property type="entry name" value="HMA"/>
    <property type="match status" value="1"/>
</dbReference>
<reference evidence="2" key="1">
    <citation type="submission" date="2015-02" db="EMBL/GenBank/DDBJ databases">
        <authorList>
            <person name="Chooi Y.-H."/>
        </authorList>
    </citation>
    <scope>NUCLEOTIDE SEQUENCE [LARGE SCALE GENOMIC DNA]</scope>
    <source>
        <strain evidence="2">LAMA 915</strain>
    </source>
</reference>
<evidence type="ECO:0000259" key="1">
    <source>
        <dbReference type="PROSITE" id="PS50846"/>
    </source>
</evidence>
<evidence type="ECO:0000313" key="3">
    <source>
        <dbReference type="Proteomes" id="UP000037446"/>
    </source>
</evidence>
<dbReference type="Pfam" id="PF00403">
    <property type="entry name" value="HMA"/>
    <property type="match status" value="1"/>
</dbReference>
<accession>A0A0L1KAR6</accession>
<dbReference type="PATRIC" id="fig|1306953.7.peg.1633"/>
<organism evidence="2 3">
    <name type="scientific">Qipengyuania citrea LAMA 915</name>
    <dbReference type="NCBI Taxonomy" id="1306953"/>
    <lineage>
        <taxon>Bacteria</taxon>
        <taxon>Pseudomonadati</taxon>
        <taxon>Pseudomonadota</taxon>
        <taxon>Alphaproteobacteria</taxon>
        <taxon>Sphingomonadales</taxon>
        <taxon>Erythrobacteraceae</taxon>
        <taxon>Qipengyuania</taxon>
    </lineage>
</organism>
<dbReference type="EMBL" id="JYNE01000028">
    <property type="protein sequence ID" value="KNH00964.1"/>
    <property type="molecule type" value="Genomic_DNA"/>
</dbReference>
<dbReference type="Proteomes" id="UP000037446">
    <property type="component" value="Unassembled WGS sequence"/>
</dbReference>
<evidence type="ECO:0000313" key="2">
    <source>
        <dbReference type="EMBL" id="KNH00964.1"/>
    </source>
</evidence>
<dbReference type="PRINTS" id="PR00946">
    <property type="entry name" value="HGSCAVENGER"/>
</dbReference>
<dbReference type="InterPro" id="IPR006121">
    <property type="entry name" value="HMA_dom"/>
</dbReference>
<dbReference type="PROSITE" id="PS50846">
    <property type="entry name" value="HMA_2"/>
    <property type="match status" value="1"/>
</dbReference>
<dbReference type="InterPro" id="IPR001802">
    <property type="entry name" value="MerP/CopZ"/>
</dbReference>
<dbReference type="STRING" id="1306953.J121_1591"/>
<sequence length="111" mass="11341">MIAVAAGLAIAGAGIGAATLMPQSSNEKTAQSAETLQTASFAVENMTCATCPITVRRAMEGVAGVHDVTIDYEAKTATAHFDPAKTTMRDIATASTEAGYPAQTQFSGTDL</sequence>
<dbReference type="Gene3D" id="3.30.70.100">
    <property type="match status" value="1"/>
</dbReference>